<dbReference type="NCBIfam" id="TIGR00778">
    <property type="entry name" value="ahpD_dom"/>
    <property type="match status" value="1"/>
</dbReference>
<dbReference type="SUPFAM" id="SSF69118">
    <property type="entry name" value="AhpD-like"/>
    <property type="match status" value="1"/>
</dbReference>
<dbReference type="OrthoDB" id="9801997at2"/>
<dbReference type="AlphaFoldDB" id="A0A4R9LTW8"/>
<proteinExistence type="predicted"/>
<sequence length="119" mass="13864">MNPRFNHTKAYPEASQIMLKNEEFAQSSGIEPKLYELIKIRVSQINGCAFCIDMHTSDTRKAGEEEKRIYLLNAWRETSFYSDKEKAALEYSLVFTHQEQLLRLFSDGMYIVFQIARGS</sequence>
<dbReference type="Gene3D" id="1.20.1290.10">
    <property type="entry name" value="AhpD-like"/>
    <property type="match status" value="1"/>
</dbReference>
<keyword evidence="3" id="KW-1185">Reference proteome</keyword>
<feature type="domain" description="Carboxymuconolactone decarboxylase-like" evidence="1">
    <location>
        <begin position="21"/>
        <end position="90"/>
    </location>
</feature>
<organism evidence="2 3">
    <name type="scientific">Leptospira ilyithenensis</name>
    <dbReference type="NCBI Taxonomy" id="2484901"/>
    <lineage>
        <taxon>Bacteria</taxon>
        <taxon>Pseudomonadati</taxon>
        <taxon>Spirochaetota</taxon>
        <taxon>Spirochaetia</taxon>
        <taxon>Leptospirales</taxon>
        <taxon>Leptospiraceae</taxon>
        <taxon>Leptospira</taxon>
    </lineage>
</organism>
<dbReference type="Pfam" id="PF02627">
    <property type="entry name" value="CMD"/>
    <property type="match status" value="1"/>
</dbReference>
<dbReference type="PANTHER" id="PTHR34846">
    <property type="entry name" value="4-CARBOXYMUCONOLACTONE DECARBOXYLASE FAMILY PROTEIN (AFU_ORTHOLOGUE AFUA_6G11590)"/>
    <property type="match status" value="1"/>
</dbReference>
<dbReference type="PANTHER" id="PTHR34846:SF10">
    <property type="entry name" value="CYTOPLASMIC PROTEIN"/>
    <property type="match status" value="1"/>
</dbReference>
<evidence type="ECO:0000313" key="2">
    <source>
        <dbReference type="EMBL" id="TGN10613.1"/>
    </source>
</evidence>
<dbReference type="InterPro" id="IPR029032">
    <property type="entry name" value="AhpD-like"/>
</dbReference>
<evidence type="ECO:0000313" key="3">
    <source>
        <dbReference type="Proteomes" id="UP000298264"/>
    </source>
</evidence>
<dbReference type="GO" id="GO:0051920">
    <property type="term" value="F:peroxiredoxin activity"/>
    <property type="evidence" value="ECO:0007669"/>
    <property type="project" value="InterPro"/>
</dbReference>
<accession>A0A4R9LTW8</accession>
<gene>
    <name evidence="2" type="ORF">EHS11_09100</name>
</gene>
<comment type="caution">
    <text evidence="2">The sequence shown here is derived from an EMBL/GenBank/DDBJ whole genome shotgun (WGS) entry which is preliminary data.</text>
</comment>
<dbReference type="InterPro" id="IPR003779">
    <property type="entry name" value="CMD-like"/>
</dbReference>
<reference evidence="2" key="1">
    <citation type="journal article" date="2019" name="PLoS Negl. Trop. Dis.">
        <title>Revisiting the worldwide diversity of Leptospira species in the environment.</title>
        <authorList>
            <person name="Vincent A.T."/>
            <person name="Schiettekatte O."/>
            <person name="Bourhy P."/>
            <person name="Veyrier F.J."/>
            <person name="Picardeau M."/>
        </authorList>
    </citation>
    <scope>NUCLEOTIDE SEQUENCE [LARGE SCALE GENOMIC DNA]</scope>
    <source>
        <strain evidence="2">201400974</strain>
    </source>
</reference>
<dbReference type="EMBL" id="RQHV01000043">
    <property type="protein sequence ID" value="TGN10613.1"/>
    <property type="molecule type" value="Genomic_DNA"/>
</dbReference>
<dbReference type="InterPro" id="IPR004675">
    <property type="entry name" value="AhpD_core"/>
</dbReference>
<dbReference type="Proteomes" id="UP000298264">
    <property type="component" value="Unassembled WGS sequence"/>
</dbReference>
<protein>
    <submittedName>
        <fullName evidence="2">Carboxymuconolactone decarboxylase family protein</fullName>
    </submittedName>
</protein>
<name>A0A4R9LTW8_9LEPT</name>
<evidence type="ECO:0000259" key="1">
    <source>
        <dbReference type="Pfam" id="PF02627"/>
    </source>
</evidence>